<accession>A0AAD7XJR5</accession>
<dbReference type="AlphaFoldDB" id="A0AAD7XJR5"/>
<dbReference type="InterPro" id="IPR036400">
    <property type="entry name" value="Cyt_B5-like_heme/steroid_sf"/>
</dbReference>
<comment type="similarity">
    <text evidence="1">Belongs to the cytochrome b5 family. MAPR subfamily.</text>
</comment>
<dbReference type="GO" id="GO:0005783">
    <property type="term" value="C:endoplasmic reticulum"/>
    <property type="evidence" value="ECO:0007669"/>
    <property type="project" value="UniProtKB-SubCell"/>
</dbReference>
<dbReference type="PANTHER" id="PTHR10281">
    <property type="entry name" value="MEMBRANE-ASSOCIATED PROGESTERONE RECEPTOR COMPONENT-RELATED"/>
    <property type="match status" value="1"/>
</dbReference>
<keyword evidence="2" id="KW-0812">Transmembrane</keyword>
<protein>
    <recommendedName>
        <fullName evidence="3">Cytochrome b5 heme-binding domain-containing protein</fullName>
    </recommendedName>
</protein>
<evidence type="ECO:0000256" key="1">
    <source>
        <dbReference type="ARBA" id="ARBA00038357"/>
    </source>
</evidence>
<dbReference type="SUPFAM" id="SSF55856">
    <property type="entry name" value="Cytochrome b5-like heme/steroid binding domain"/>
    <property type="match status" value="2"/>
</dbReference>
<keyword evidence="5" id="KW-1185">Reference proteome</keyword>
<dbReference type="InterPro" id="IPR001199">
    <property type="entry name" value="Cyt_B5-like_heme/steroid-bd"/>
</dbReference>
<proteinExistence type="inferred from homology"/>
<evidence type="ECO:0000256" key="2">
    <source>
        <dbReference type="SAM" id="Phobius"/>
    </source>
</evidence>
<dbReference type="GO" id="GO:0046872">
    <property type="term" value="F:metal ion binding"/>
    <property type="evidence" value="ECO:0007669"/>
    <property type="project" value="UniProtKB-KW"/>
</dbReference>
<dbReference type="PANTHER" id="PTHR10281:SF76">
    <property type="entry name" value="CALCUTTA CUP-RELATED"/>
    <property type="match status" value="1"/>
</dbReference>
<reference evidence="4" key="1">
    <citation type="submission" date="2023-01" db="EMBL/GenBank/DDBJ databases">
        <title>Metagenome sequencing of chrysophaentin producing Chrysophaeum taylorii.</title>
        <authorList>
            <person name="Davison J."/>
            <person name="Bewley C."/>
        </authorList>
    </citation>
    <scope>NUCLEOTIDE SEQUENCE</scope>
    <source>
        <strain evidence="4">NIES-1699</strain>
    </source>
</reference>
<name>A0AAD7XJR5_9STRA</name>
<dbReference type="GO" id="GO:0016020">
    <property type="term" value="C:membrane"/>
    <property type="evidence" value="ECO:0007669"/>
    <property type="project" value="TreeGrafter"/>
</dbReference>
<feature type="transmembrane region" description="Helical" evidence="2">
    <location>
        <begin position="6"/>
        <end position="27"/>
    </location>
</feature>
<gene>
    <name evidence="4" type="ORF">CTAYLR_006881</name>
</gene>
<dbReference type="Proteomes" id="UP001230188">
    <property type="component" value="Unassembled WGS sequence"/>
</dbReference>
<dbReference type="SMART" id="SM01117">
    <property type="entry name" value="Cyt-b5"/>
    <property type="match status" value="2"/>
</dbReference>
<dbReference type="Gene3D" id="3.10.120.10">
    <property type="entry name" value="Cytochrome b5-like heme/steroid binding domain"/>
    <property type="match status" value="2"/>
</dbReference>
<comment type="caution">
    <text evidence="4">The sequence shown here is derived from an EMBL/GenBank/DDBJ whole genome shotgun (WGS) entry which is preliminary data.</text>
</comment>
<feature type="domain" description="Cytochrome b5 heme-binding" evidence="3">
    <location>
        <begin position="176"/>
        <end position="264"/>
    </location>
</feature>
<dbReference type="InterPro" id="IPR050577">
    <property type="entry name" value="MAPR/NEUFC/NENF-like"/>
</dbReference>
<keyword evidence="2" id="KW-1133">Transmembrane helix</keyword>
<organism evidence="4 5">
    <name type="scientific">Chrysophaeum taylorii</name>
    <dbReference type="NCBI Taxonomy" id="2483200"/>
    <lineage>
        <taxon>Eukaryota</taxon>
        <taxon>Sar</taxon>
        <taxon>Stramenopiles</taxon>
        <taxon>Ochrophyta</taxon>
        <taxon>Pelagophyceae</taxon>
        <taxon>Pelagomonadales</taxon>
        <taxon>Pelagomonadaceae</taxon>
        <taxon>Chrysophaeum</taxon>
    </lineage>
</organism>
<evidence type="ECO:0000313" key="4">
    <source>
        <dbReference type="EMBL" id="KAJ8604975.1"/>
    </source>
</evidence>
<dbReference type="EMBL" id="JAQMWT010000319">
    <property type="protein sequence ID" value="KAJ8604975.1"/>
    <property type="molecule type" value="Genomic_DNA"/>
</dbReference>
<evidence type="ECO:0000259" key="3">
    <source>
        <dbReference type="SMART" id="SM01117"/>
    </source>
</evidence>
<feature type="domain" description="Cytochrome b5 heme-binding" evidence="3">
    <location>
        <begin position="52"/>
        <end position="149"/>
    </location>
</feature>
<evidence type="ECO:0000313" key="5">
    <source>
        <dbReference type="Proteomes" id="UP001230188"/>
    </source>
</evidence>
<sequence>MLLFENWPIASAVVVGGVILYAAIVMLTQIPAATKAPVAEEAAADVEPPRDFTLDQLREFDGVRNAKIYVGLKGEVFDVSRGVHMYGPEGPYAKFAGHECSKCLATMSLEDADLDALDPKLNPGEADQLDEWYHTFKHAKQYPVVGKVSVPPTYEGLSVHELRAMQRAALDAPPPATRVHTPLLVGVCGVVYDTSYGGYDHYGPAGPYHKFCGHDASRALAKMSLDQADLDDPSLEGLGPDKLKILQDWENLFKRKYPPVGTLAS</sequence>
<dbReference type="Pfam" id="PF00173">
    <property type="entry name" value="Cyt-b5"/>
    <property type="match status" value="2"/>
</dbReference>
<keyword evidence="2" id="KW-0472">Membrane</keyword>